<sequence length="108" mass="11480">MSAAADLAAGSGRRHRRRKGRCDASKWDSGLVSAYNVSRVMTVDTNGCGNFSSVQAAIDAVPDPNPDVTLIIIDSGTYRSTCHQPPLVPLQLSDAMLQPVSVSFESCL</sequence>
<dbReference type="SUPFAM" id="SSF51126">
    <property type="entry name" value="Pectin lyase-like"/>
    <property type="match status" value="1"/>
</dbReference>
<dbReference type="Proteomes" id="UP000595140">
    <property type="component" value="Unassembled WGS sequence"/>
</dbReference>
<dbReference type="AlphaFoldDB" id="A0A484K915"/>
<keyword evidence="3" id="KW-1185">Reference proteome</keyword>
<proteinExistence type="predicted"/>
<dbReference type="OrthoDB" id="2019149at2759"/>
<evidence type="ECO:0008006" key="4">
    <source>
        <dbReference type="Google" id="ProtNLM"/>
    </source>
</evidence>
<organism evidence="2 3">
    <name type="scientific">Cuscuta campestris</name>
    <dbReference type="NCBI Taxonomy" id="132261"/>
    <lineage>
        <taxon>Eukaryota</taxon>
        <taxon>Viridiplantae</taxon>
        <taxon>Streptophyta</taxon>
        <taxon>Embryophyta</taxon>
        <taxon>Tracheophyta</taxon>
        <taxon>Spermatophyta</taxon>
        <taxon>Magnoliopsida</taxon>
        <taxon>eudicotyledons</taxon>
        <taxon>Gunneridae</taxon>
        <taxon>Pentapetalae</taxon>
        <taxon>asterids</taxon>
        <taxon>lamiids</taxon>
        <taxon>Solanales</taxon>
        <taxon>Convolvulaceae</taxon>
        <taxon>Cuscuteae</taxon>
        <taxon>Cuscuta</taxon>
        <taxon>Cuscuta subgen. Grammica</taxon>
        <taxon>Cuscuta sect. Cleistogrammica</taxon>
    </lineage>
</organism>
<feature type="region of interest" description="Disordered" evidence="1">
    <location>
        <begin position="1"/>
        <end position="21"/>
    </location>
</feature>
<name>A0A484K915_9ASTE</name>
<dbReference type="InterPro" id="IPR012334">
    <property type="entry name" value="Pectin_lyas_fold"/>
</dbReference>
<gene>
    <name evidence="2" type="ORF">CCAM_LOCUS1145</name>
</gene>
<dbReference type="InterPro" id="IPR011050">
    <property type="entry name" value="Pectin_lyase_fold/virulence"/>
</dbReference>
<dbReference type="EMBL" id="OOIL02000014">
    <property type="protein sequence ID" value="VFQ59369.1"/>
    <property type="molecule type" value="Genomic_DNA"/>
</dbReference>
<evidence type="ECO:0000256" key="1">
    <source>
        <dbReference type="SAM" id="MobiDB-lite"/>
    </source>
</evidence>
<reference evidence="2 3" key="1">
    <citation type="submission" date="2018-04" db="EMBL/GenBank/DDBJ databases">
        <authorList>
            <person name="Vogel A."/>
        </authorList>
    </citation>
    <scope>NUCLEOTIDE SEQUENCE [LARGE SCALE GENOMIC DNA]</scope>
</reference>
<evidence type="ECO:0000313" key="3">
    <source>
        <dbReference type="Proteomes" id="UP000595140"/>
    </source>
</evidence>
<protein>
    <recommendedName>
        <fullName evidence="4">Pectinesterase</fullName>
    </recommendedName>
</protein>
<accession>A0A484K915</accession>
<evidence type="ECO:0000313" key="2">
    <source>
        <dbReference type="EMBL" id="VFQ59369.1"/>
    </source>
</evidence>
<dbReference type="Gene3D" id="2.160.20.10">
    <property type="entry name" value="Single-stranded right-handed beta-helix, Pectin lyase-like"/>
    <property type="match status" value="1"/>
</dbReference>